<dbReference type="GO" id="GO:0015074">
    <property type="term" value="P:DNA integration"/>
    <property type="evidence" value="ECO:0007669"/>
    <property type="project" value="InterPro"/>
</dbReference>
<reference evidence="4 5" key="1">
    <citation type="submission" date="2016-10" db="EMBL/GenBank/DDBJ databases">
        <title>Draft genome sequences of four alkaliphilic bacteria belonging to the Anaerobacillus genus.</title>
        <authorList>
            <person name="Bassil N.M."/>
            <person name="Lloyd J.R."/>
        </authorList>
    </citation>
    <scope>NUCLEOTIDE SEQUENCE [LARGE SCALE GENOMIC DNA]</scope>
    <source>
        <strain evidence="4 5">DSM 22531</strain>
    </source>
</reference>
<evidence type="ECO:0000313" key="5">
    <source>
        <dbReference type="Proteomes" id="UP000180057"/>
    </source>
</evidence>
<dbReference type="InterPro" id="IPR044068">
    <property type="entry name" value="CB"/>
</dbReference>
<name>A0A1S2M560_9BACI</name>
<dbReference type="SUPFAM" id="SSF56349">
    <property type="entry name" value="DNA breaking-rejoining enzymes"/>
    <property type="match status" value="1"/>
</dbReference>
<dbReference type="Proteomes" id="UP000180057">
    <property type="component" value="Unassembled WGS sequence"/>
</dbReference>
<dbReference type="InterPro" id="IPR028259">
    <property type="entry name" value="AP2-like_int_N"/>
</dbReference>
<protein>
    <recommendedName>
        <fullName evidence="3">Core-binding (CB) domain-containing protein</fullName>
    </recommendedName>
</protein>
<gene>
    <name evidence="4" type="ORF">BKP45_14900</name>
</gene>
<dbReference type="AlphaFoldDB" id="A0A1S2M560"/>
<evidence type="ECO:0000256" key="2">
    <source>
        <dbReference type="PROSITE-ProRule" id="PRU01248"/>
    </source>
</evidence>
<dbReference type="EMBL" id="MLQS01000023">
    <property type="protein sequence ID" value="OIJ19007.1"/>
    <property type="molecule type" value="Genomic_DNA"/>
</dbReference>
<organism evidence="4 5">
    <name type="scientific">Anaerobacillus alkalidiazotrophicus</name>
    <dbReference type="NCBI Taxonomy" id="472963"/>
    <lineage>
        <taxon>Bacteria</taxon>
        <taxon>Bacillati</taxon>
        <taxon>Bacillota</taxon>
        <taxon>Bacilli</taxon>
        <taxon>Bacillales</taxon>
        <taxon>Bacillaceae</taxon>
        <taxon>Anaerobacillus</taxon>
    </lineage>
</organism>
<dbReference type="PROSITE" id="PS51900">
    <property type="entry name" value="CB"/>
    <property type="match status" value="1"/>
</dbReference>
<keyword evidence="5" id="KW-1185">Reference proteome</keyword>
<evidence type="ECO:0000259" key="3">
    <source>
        <dbReference type="PROSITE" id="PS51900"/>
    </source>
</evidence>
<dbReference type="InterPro" id="IPR010998">
    <property type="entry name" value="Integrase_recombinase_N"/>
</dbReference>
<proteinExistence type="predicted"/>
<dbReference type="Gene3D" id="1.10.150.130">
    <property type="match status" value="1"/>
</dbReference>
<dbReference type="InterPro" id="IPR011010">
    <property type="entry name" value="DNA_brk_join_enz"/>
</dbReference>
<accession>A0A1S2M560</accession>
<dbReference type="STRING" id="472963.BKP45_14900"/>
<dbReference type="Pfam" id="PF14657">
    <property type="entry name" value="Arm-DNA-bind_4"/>
    <property type="match status" value="1"/>
</dbReference>
<feature type="domain" description="Core-binding (CB)" evidence="3">
    <location>
        <begin position="77"/>
        <end position="169"/>
    </location>
</feature>
<comment type="caution">
    <text evidence="4">The sequence shown here is derived from an EMBL/GenBank/DDBJ whole genome shotgun (WGS) entry which is preliminary data.</text>
</comment>
<keyword evidence="1 2" id="KW-0238">DNA-binding</keyword>
<sequence>MSSYKECIYIAGHIRQDKQTKMWMYSIEAGVDLAGKRKRKIKRGFKTKTEAKHAMTLAIAKLEKEAITNSETEERSMLLGDYLNYWLKMYVVSNTTHNTYKGYERIIRVHLLPALGKISLEQITVRDIQNYYLKKLRPPGECTKEDDGLSAQSVKHHHRVLCKALNDAVDWEFIDKM</sequence>
<dbReference type="GO" id="GO:0003677">
    <property type="term" value="F:DNA binding"/>
    <property type="evidence" value="ECO:0007669"/>
    <property type="project" value="UniProtKB-UniRule"/>
</dbReference>
<evidence type="ECO:0000256" key="1">
    <source>
        <dbReference type="ARBA" id="ARBA00023125"/>
    </source>
</evidence>
<evidence type="ECO:0000313" key="4">
    <source>
        <dbReference type="EMBL" id="OIJ19007.1"/>
    </source>
</evidence>
<dbReference type="Pfam" id="PF14659">
    <property type="entry name" value="Phage_int_SAM_3"/>
    <property type="match status" value="1"/>
</dbReference>
<dbReference type="RefSeq" id="WP_071390482.1">
    <property type="nucleotide sequence ID" value="NZ_MLQS01000023.1"/>
</dbReference>
<dbReference type="InterPro" id="IPR004107">
    <property type="entry name" value="Integrase_SAM-like_N"/>
</dbReference>